<gene>
    <name evidence="2" type="ORF">AB5J53_41620</name>
</gene>
<evidence type="ECO:0000313" key="2">
    <source>
        <dbReference type="EMBL" id="XDQ57708.1"/>
    </source>
</evidence>
<name>A0AB39RTD8_9ACTN</name>
<organism evidence="2">
    <name type="scientific">Streptomyces sp. R41</name>
    <dbReference type="NCBI Taxonomy" id="3238632"/>
    <lineage>
        <taxon>Bacteria</taxon>
        <taxon>Bacillati</taxon>
        <taxon>Actinomycetota</taxon>
        <taxon>Actinomycetes</taxon>
        <taxon>Kitasatosporales</taxon>
        <taxon>Streptomycetaceae</taxon>
        <taxon>Streptomyces</taxon>
    </lineage>
</organism>
<dbReference type="AlphaFoldDB" id="A0AB39RTD8"/>
<feature type="signal peptide" evidence="1">
    <location>
        <begin position="1"/>
        <end position="23"/>
    </location>
</feature>
<keyword evidence="1" id="KW-0732">Signal</keyword>
<feature type="chain" id="PRO_5044215968" evidence="1">
    <location>
        <begin position="24"/>
        <end position="156"/>
    </location>
</feature>
<protein>
    <submittedName>
        <fullName evidence="2">Uncharacterized protein</fullName>
    </submittedName>
</protein>
<reference evidence="2" key="1">
    <citation type="submission" date="2024-07" db="EMBL/GenBank/DDBJ databases">
        <authorList>
            <person name="Yu S.T."/>
        </authorList>
    </citation>
    <scope>NUCLEOTIDE SEQUENCE</scope>
    <source>
        <strain evidence="2">R41</strain>
    </source>
</reference>
<evidence type="ECO:0000256" key="1">
    <source>
        <dbReference type="SAM" id="SignalP"/>
    </source>
</evidence>
<dbReference type="EMBL" id="CP163443">
    <property type="protein sequence ID" value="XDQ57708.1"/>
    <property type="molecule type" value="Genomic_DNA"/>
</dbReference>
<dbReference type="RefSeq" id="WP_369250769.1">
    <property type="nucleotide sequence ID" value="NZ_CP163443.1"/>
</dbReference>
<sequence length="156" mass="15808">MRIRTTLATAAATLAIAVAPAFAVSPHFINASATGPNAAGQLTVSFKEAGLGNNQNITYRADAQASATYQCFNKGGHNPSAGNKTTVLENVSATGTFNSGKNGSVTASLTIDPPGPGTFTCPPGQKLVGPTDVSYTDVSITDTRNGITESIPGTFS</sequence>
<accession>A0AB39RTD8</accession>
<proteinExistence type="predicted"/>